<reference evidence="2 3" key="2">
    <citation type="journal article" date="2017" name="Sci. Rep.">
        <title>Ant-infecting Ophiocordyceps genomes reveal a high diversity of potential behavioral manipulation genes and a possible major role for enterotoxins.</title>
        <authorList>
            <person name="de Bekker C."/>
            <person name="Ohm R.A."/>
            <person name="Evans H.C."/>
            <person name="Brachmann A."/>
            <person name="Hughes D.P."/>
        </authorList>
    </citation>
    <scope>NUCLEOTIDE SEQUENCE [LARGE SCALE GENOMIC DNA]</scope>
    <source>
        <strain evidence="2 3">SC16a</strain>
    </source>
</reference>
<proteinExistence type="predicted"/>
<feature type="region of interest" description="Disordered" evidence="1">
    <location>
        <begin position="63"/>
        <end position="93"/>
    </location>
</feature>
<accession>A0A2A9P7M0</accession>
<dbReference type="EMBL" id="LAZP02000474">
    <property type="protein sequence ID" value="PFH56991.1"/>
    <property type="molecule type" value="Genomic_DNA"/>
</dbReference>
<evidence type="ECO:0000313" key="3">
    <source>
        <dbReference type="Proteomes" id="UP000037136"/>
    </source>
</evidence>
<name>A0A2A9P7M0_OPHUN</name>
<organism evidence="2 3">
    <name type="scientific">Ophiocordyceps unilateralis</name>
    <name type="common">Zombie-ant fungus</name>
    <name type="synonym">Torrubia unilateralis</name>
    <dbReference type="NCBI Taxonomy" id="268505"/>
    <lineage>
        <taxon>Eukaryota</taxon>
        <taxon>Fungi</taxon>
        <taxon>Dikarya</taxon>
        <taxon>Ascomycota</taxon>
        <taxon>Pezizomycotina</taxon>
        <taxon>Sordariomycetes</taxon>
        <taxon>Hypocreomycetidae</taxon>
        <taxon>Hypocreales</taxon>
        <taxon>Ophiocordycipitaceae</taxon>
        <taxon>Ophiocordyceps</taxon>
    </lineage>
</organism>
<dbReference type="Proteomes" id="UP000037136">
    <property type="component" value="Unassembled WGS sequence"/>
</dbReference>
<gene>
    <name evidence="2" type="ORF">XA68_15670</name>
</gene>
<keyword evidence="3" id="KW-1185">Reference proteome</keyword>
<evidence type="ECO:0000313" key="2">
    <source>
        <dbReference type="EMBL" id="PFH56991.1"/>
    </source>
</evidence>
<evidence type="ECO:0000256" key="1">
    <source>
        <dbReference type="SAM" id="MobiDB-lite"/>
    </source>
</evidence>
<comment type="caution">
    <text evidence="2">The sequence shown here is derived from an EMBL/GenBank/DDBJ whole genome shotgun (WGS) entry which is preliminary data.</text>
</comment>
<sequence length="93" mass="10697">MQGDSSTSSHLSGDLQYFLTNFNDIYCPPSTSLDFSVRYSSRYVFLFQHHPWCAPRTATSVRPGVSSEDVGNQHWHIRHKSSTHPNHSMRFQP</sequence>
<dbReference type="AlphaFoldDB" id="A0A2A9P7M0"/>
<reference evidence="2 3" key="1">
    <citation type="journal article" date="2015" name="BMC Genomics">
        <title>Gene expression during zombie ant biting behavior reflects the complexity underlying fungal parasitic behavioral manipulation.</title>
        <authorList>
            <person name="de Bekker C."/>
            <person name="Ohm R.A."/>
            <person name="Loreto R.G."/>
            <person name="Sebastian A."/>
            <person name="Albert I."/>
            <person name="Merrow M."/>
            <person name="Brachmann A."/>
            <person name="Hughes D.P."/>
        </authorList>
    </citation>
    <scope>NUCLEOTIDE SEQUENCE [LARGE SCALE GENOMIC DNA]</scope>
    <source>
        <strain evidence="2 3">SC16a</strain>
    </source>
</reference>
<feature type="compositionally biased region" description="Polar residues" evidence="1">
    <location>
        <begin position="83"/>
        <end position="93"/>
    </location>
</feature>
<protein>
    <submittedName>
        <fullName evidence="2">Uncharacterized protein</fullName>
    </submittedName>
</protein>